<organism evidence="2 3">
    <name type="scientific">Theobroma cacao</name>
    <name type="common">Cacao</name>
    <name type="synonym">Cocoa</name>
    <dbReference type="NCBI Taxonomy" id="3641"/>
    <lineage>
        <taxon>Eukaryota</taxon>
        <taxon>Viridiplantae</taxon>
        <taxon>Streptophyta</taxon>
        <taxon>Embryophyta</taxon>
        <taxon>Tracheophyta</taxon>
        <taxon>Spermatophyta</taxon>
        <taxon>Magnoliopsida</taxon>
        <taxon>eudicotyledons</taxon>
        <taxon>Gunneridae</taxon>
        <taxon>Pentapetalae</taxon>
        <taxon>rosids</taxon>
        <taxon>malvids</taxon>
        <taxon>Malvales</taxon>
        <taxon>Malvaceae</taxon>
        <taxon>Byttnerioideae</taxon>
        <taxon>Theobroma</taxon>
    </lineage>
</organism>
<sequence>MNKTSTVYGRSNIGLLQTKRCEWTSGLRSLKRRRSLRSYLWISFPNLKAHLYEKSALLLIAKTVGKPLFVDEATTRGSRPSVARKVEFSPMPDYCFHCFHVDHKEADCIVLENKLKQSGLRQPLTKGKGKQPSLHMEEPAKRQQQWQLVNKHKRNSDLAVLSLASKEVVDMREKDGMSDDDSISINYAARTRS</sequence>
<evidence type="ECO:0000313" key="3">
    <source>
        <dbReference type="Proteomes" id="UP000026915"/>
    </source>
</evidence>
<dbReference type="PANTHER" id="PTHR31286">
    <property type="entry name" value="GLYCINE-RICH CELL WALL STRUCTURAL PROTEIN 1.8-LIKE"/>
    <property type="match status" value="1"/>
</dbReference>
<name>A0A061GPY1_THECC</name>
<evidence type="ECO:0000313" key="2">
    <source>
        <dbReference type="EMBL" id="EOY31586.1"/>
    </source>
</evidence>
<dbReference type="InterPro" id="IPR040256">
    <property type="entry name" value="At4g02000-like"/>
</dbReference>
<gene>
    <name evidence="2" type="ORF">TCM_038530</name>
</gene>
<dbReference type="InParanoid" id="A0A061GPY1"/>
<dbReference type="Gramene" id="EOY31586">
    <property type="protein sequence ID" value="EOY31586"/>
    <property type="gene ID" value="TCM_038530"/>
</dbReference>
<evidence type="ECO:0000256" key="1">
    <source>
        <dbReference type="SAM" id="MobiDB-lite"/>
    </source>
</evidence>
<feature type="region of interest" description="Disordered" evidence="1">
    <location>
        <begin position="172"/>
        <end position="193"/>
    </location>
</feature>
<keyword evidence="3" id="KW-1185">Reference proteome</keyword>
<dbReference type="PANTHER" id="PTHR31286:SF179">
    <property type="entry name" value="RNASE H TYPE-1 DOMAIN-CONTAINING PROTEIN"/>
    <property type="match status" value="1"/>
</dbReference>
<accession>A0A061GPY1</accession>
<dbReference type="HOGENOM" id="CLU_105230_0_0_1"/>
<proteinExistence type="predicted"/>
<dbReference type="AlphaFoldDB" id="A0A061GPY1"/>
<dbReference type="EMBL" id="CM001887">
    <property type="protein sequence ID" value="EOY31586.1"/>
    <property type="molecule type" value="Genomic_DNA"/>
</dbReference>
<dbReference type="Proteomes" id="UP000026915">
    <property type="component" value="Chromosome 9"/>
</dbReference>
<reference evidence="2 3" key="1">
    <citation type="journal article" date="2013" name="Genome Biol.">
        <title>The genome sequence of the most widely cultivated cacao type and its use to identify candidate genes regulating pod color.</title>
        <authorList>
            <person name="Motamayor J.C."/>
            <person name="Mockaitis K."/>
            <person name="Schmutz J."/>
            <person name="Haiminen N."/>
            <person name="Iii D.L."/>
            <person name="Cornejo O."/>
            <person name="Findley S.D."/>
            <person name="Zheng P."/>
            <person name="Utro F."/>
            <person name="Royaert S."/>
            <person name="Saski C."/>
            <person name="Jenkins J."/>
            <person name="Podicheti R."/>
            <person name="Zhao M."/>
            <person name="Scheffler B.E."/>
            <person name="Stack J.C."/>
            <person name="Feltus F.A."/>
            <person name="Mustiga G.M."/>
            <person name="Amores F."/>
            <person name="Phillips W."/>
            <person name="Marelli J.P."/>
            <person name="May G.D."/>
            <person name="Shapiro H."/>
            <person name="Ma J."/>
            <person name="Bustamante C.D."/>
            <person name="Schnell R.J."/>
            <person name="Main D."/>
            <person name="Gilbert D."/>
            <person name="Parida L."/>
            <person name="Kuhn D.N."/>
        </authorList>
    </citation>
    <scope>NUCLEOTIDE SEQUENCE [LARGE SCALE GENOMIC DNA]</scope>
    <source>
        <strain evidence="3">cv. Matina 1-6</strain>
    </source>
</reference>
<feature type="region of interest" description="Disordered" evidence="1">
    <location>
        <begin position="120"/>
        <end position="141"/>
    </location>
</feature>
<protein>
    <submittedName>
        <fullName evidence="2">Uncharacterized protein</fullName>
    </submittedName>
</protein>